<evidence type="ECO:0000256" key="4">
    <source>
        <dbReference type="ARBA" id="ARBA00022692"/>
    </source>
</evidence>
<feature type="transmembrane region" description="Helical" evidence="8">
    <location>
        <begin position="113"/>
        <end position="133"/>
    </location>
</feature>
<feature type="transmembrane region" description="Helical" evidence="8">
    <location>
        <begin position="36"/>
        <end position="54"/>
    </location>
</feature>
<comment type="caution">
    <text evidence="9">The sequence shown here is derived from an EMBL/GenBank/DDBJ whole genome shotgun (WGS) entry which is preliminary data.</text>
</comment>
<keyword evidence="6 8" id="KW-1133">Transmembrane helix</keyword>
<evidence type="ECO:0000256" key="2">
    <source>
        <dbReference type="ARBA" id="ARBA00007776"/>
    </source>
</evidence>
<dbReference type="NCBIfam" id="TIGR03426">
    <property type="entry name" value="shape_MreD"/>
    <property type="match status" value="1"/>
</dbReference>
<keyword evidence="4 8" id="KW-0812">Transmembrane</keyword>
<protein>
    <submittedName>
        <fullName evidence="9">Rod shape-determining protein MreD</fullName>
    </submittedName>
</protein>
<evidence type="ECO:0000256" key="5">
    <source>
        <dbReference type="ARBA" id="ARBA00022960"/>
    </source>
</evidence>
<keyword evidence="3" id="KW-1003">Cell membrane</keyword>
<feature type="transmembrane region" description="Helical" evidence="8">
    <location>
        <begin position="66"/>
        <end position="93"/>
    </location>
</feature>
<organism evidence="9 10">
    <name type="scientific">Weissella ceti</name>
    <dbReference type="NCBI Taxonomy" id="759620"/>
    <lineage>
        <taxon>Bacteria</taxon>
        <taxon>Bacillati</taxon>
        <taxon>Bacillota</taxon>
        <taxon>Bacilli</taxon>
        <taxon>Lactobacillales</taxon>
        <taxon>Lactobacillaceae</taxon>
        <taxon>Weissella</taxon>
    </lineage>
</organism>
<evidence type="ECO:0000256" key="7">
    <source>
        <dbReference type="ARBA" id="ARBA00023136"/>
    </source>
</evidence>
<comment type="subcellular location">
    <subcellularLocation>
        <location evidence="1">Cell membrane</location>
        <topology evidence="1">Multi-pass membrane protein</topology>
    </subcellularLocation>
</comment>
<gene>
    <name evidence="9" type="primary">mreD</name>
    <name evidence="9" type="ORF">OIT44_00985</name>
</gene>
<evidence type="ECO:0000256" key="6">
    <source>
        <dbReference type="ARBA" id="ARBA00022989"/>
    </source>
</evidence>
<dbReference type="Proteomes" id="UP001526225">
    <property type="component" value="Unassembled WGS sequence"/>
</dbReference>
<keyword evidence="7 8" id="KW-0472">Membrane</keyword>
<proteinExistence type="inferred from homology"/>
<dbReference type="RefSeq" id="WP_213409262.1">
    <property type="nucleotide sequence ID" value="NZ_CP074441.1"/>
</dbReference>
<evidence type="ECO:0000313" key="10">
    <source>
        <dbReference type="Proteomes" id="UP001526225"/>
    </source>
</evidence>
<reference evidence="9 10" key="1">
    <citation type="submission" date="2022-10" db="EMBL/GenBank/DDBJ databases">
        <title>Weissella fermenti sp. nov., isolated from fermented cabbage.</title>
        <authorList>
            <person name="Lee J.K."/>
            <person name="Baek J.H."/>
            <person name="Choi D.G."/>
            <person name="Kim J.M."/>
            <person name="Jeon C.O."/>
        </authorList>
    </citation>
    <scope>NUCLEOTIDE SEQUENCE [LARGE SCALE GENOMIC DNA]</scope>
    <source>
        <strain evidence="9 10">KACC 18534</strain>
    </source>
</reference>
<feature type="transmembrane region" description="Helical" evidence="8">
    <location>
        <begin position="145"/>
        <end position="169"/>
    </location>
</feature>
<name>A0ABT3E2L8_9LACO</name>
<evidence type="ECO:0000313" key="9">
    <source>
        <dbReference type="EMBL" id="MCW0952651.1"/>
    </source>
</evidence>
<evidence type="ECO:0000256" key="3">
    <source>
        <dbReference type="ARBA" id="ARBA00022475"/>
    </source>
</evidence>
<accession>A0ABT3E2L8</accession>
<keyword evidence="5" id="KW-0133">Cell shape</keyword>
<sequence length="204" mass="23386">MLKYIHTTWLHVILAILALFLDGGIAFQFAGTLFQLPISASPYLCLLVLLMPVLSGTSKNQVRMRWSYGVAALIGLLYDINYIGIIGISFVGFPLTVWITANIKKYFANTMTWALATWFLALTIFLIYDYFAFSIINMANISLPGFIIFHLFPTLLVNLILFFLFYGLFDYLYRSTRQLDGSSYSLEGHQLDATMPLRRRTRKY</sequence>
<evidence type="ECO:0000256" key="1">
    <source>
        <dbReference type="ARBA" id="ARBA00004651"/>
    </source>
</evidence>
<dbReference type="InterPro" id="IPR007227">
    <property type="entry name" value="Cell_shape_determining_MreD"/>
</dbReference>
<comment type="similarity">
    <text evidence="2">Belongs to the MreD family.</text>
</comment>
<dbReference type="Pfam" id="PF04093">
    <property type="entry name" value="MreD"/>
    <property type="match status" value="1"/>
</dbReference>
<dbReference type="EMBL" id="JAOZFE010000001">
    <property type="protein sequence ID" value="MCW0952651.1"/>
    <property type="molecule type" value="Genomic_DNA"/>
</dbReference>
<keyword evidence="10" id="KW-1185">Reference proteome</keyword>
<evidence type="ECO:0000256" key="8">
    <source>
        <dbReference type="SAM" id="Phobius"/>
    </source>
</evidence>